<evidence type="ECO:0000313" key="2">
    <source>
        <dbReference type="Proteomes" id="UP001199750"/>
    </source>
</evidence>
<dbReference type="RefSeq" id="WP_181998534.1">
    <property type="nucleotide sequence ID" value="NZ_JAHONW010000030.1"/>
</dbReference>
<evidence type="ECO:0000313" key="1">
    <source>
        <dbReference type="EMBL" id="MCG4958889.1"/>
    </source>
</evidence>
<accession>A0AAW5C1N1</accession>
<dbReference type="AlphaFoldDB" id="A0AAW5C1N1"/>
<sequence>MKKKVLLGVVMLLITVLGGIKAFNQMTCTNVSALLMENIEALTSNESGSAVCYQTMGYCSNASGIVQMCTTEKRGERCWIWVTNCRFC</sequence>
<gene>
    <name evidence="1" type="ORF">L0P03_03335</name>
</gene>
<protein>
    <submittedName>
        <fullName evidence="1">NVEALA domain-containing protein</fullName>
    </submittedName>
</protein>
<name>A0AAW5C1N1_9BACT</name>
<comment type="caution">
    <text evidence="1">The sequence shown here is derived from an EMBL/GenBank/DDBJ whole genome shotgun (WGS) entry which is preliminary data.</text>
</comment>
<dbReference type="EMBL" id="JAKNDN010000005">
    <property type="protein sequence ID" value="MCG4958889.1"/>
    <property type="molecule type" value="Genomic_DNA"/>
</dbReference>
<organism evidence="1 2">
    <name type="scientific">Odoribacter splanchnicus</name>
    <dbReference type="NCBI Taxonomy" id="28118"/>
    <lineage>
        <taxon>Bacteria</taxon>
        <taxon>Pseudomonadati</taxon>
        <taxon>Bacteroidota</taxon>
        <taxon>Bacteroidia</taxon>
        <taxon>Bacteroidales</taxon>
        <taxon>Odoribacteraceae</taxon>
        <taxon>Odoribacter</taxon>
    </lineage>
</organism>
<proteinExistence type="predicted"/>
<reference evidence="1" key="1">
    <citation type="submission" date="2022-01" db="EMBL/GenBank/DDBJ databases">
        <title>Collection of gut derived symbiotic bacterial strains cultured from healthy donors.</title>
        <authorList>
            <person name="Lin H."/>
            <person name="Kohout C."/>
            <person name="Waligurski E."/>
            <person name="Pamer E.G."/>
        </authorList>
    </citation>
    <scope>NUCLEOTIDE SEQUENCE</scope>
    <source>
        <strain evidence="1">DFI.1.149</strain>
    </source>
</reference>
<dbReference type="Proteomes" id="UP001199750">
    <property type="component" value="Unassembled WGS sequence"/>
</dbReference>